<dbReference type="Proteomes" id="UP001050691">
    <property type="component" value="Unassembled WGS sequence"/>
</dbReference>
<organism evidence="2 3">
    <name type="scientific">Clathrus columnatus</name>
    <dbReference type="NCBI Taxonomy" id="1419009"/>
    <lineage>
        <taxon>Eukaryota</taxon>
        <taxon>Fungi</taxon>
        <taxon>Dikarya</taxon>
        <taxon>Basidiomycota</taxon>
        <taxon>Agaricomycotina</taxon>
        <taxon>Agaricomycetes</taxon>
        <taxon>Phallomycetidae</taxon>
        <taxon>Phallales</taxon>
        <taxon>Clathraceae</taxon>
        <taxon>Clathrus</taxon>
    </lineage>
</organism>
<feature type="region of interest" description="Disordered" evidence="1">
    <location>
        <begin position="115"/>
        <end position="144"/>
    </location>
</feature>
<gene>
    <name evidence="2" type="ORF">Clacol_009680</name>
</gene>
<proteinExistence type="predicted"/>
<feature type="region of interest" description="Disordered" evidence="1">
    <location>
        <begin position="236"/>
        <end position="258"/>
    </location>
</feature>
<dbReference type="EMBL" id="BPWL01000011">
    <property type="protein sequence ID" value="GJJ15404.1"/>
    <property type="molecule type" value="Genomic_DNA"/>
</dbReference>
<evidence type="ECO:0000313" key="3">
    <source>
        <dbReference type="Proteomes" id="UP001050691"/>
    </source>
</evidence>
<feature type="compositionally biased region" description="Basic and acidic residues" evidence="1">
    <location>
        <begin position="243"/>
        <end position="258"/>
    </location>
</feature>
<reference evidence="2" key="1">
    <citation type="submission" date="2021-10" db="EMBL/GenBank/DDBJ databases">
        <title>De novo Genome Assembly of Clathrus columnatus (Basidiomycota, Fungi) Using Illumina and Nanopore Sequence Data.</title>
        <authorList>
            <person name="Ogiso-Tanaka E."/>
            <person name="Itagaki H."/>
            <person name="Hosoya T."/>
            <person name="Hosaka K."/>
        </authorList>
    </citation>
    <scope>NUCLEOTIDE SEQUENCE</scope>
    <source>
        <strain evidence="2">MO-923</strain>
    </source>
</reference>
<feature type="compositionally biased region" description="Polar residues" evidence="1">
    <location>
        <begin position="134"/>
        <end position="144"/>
    </location>
</feature>
<protein>
    <submittedName>
        <fullName evidence="2">Uncharacterized protein</fullName>
    </submittedName>
</protein>
<sequence>MQKIRVIKNDQSALLREQNKQLNLQNWHQQEILKTYANQIVAFQGQFMQANKRWLEQAALHEQQLFEKEKQMQLKAEACLLELKALLEEKNKQQEMEMENLKAELNALKKDIDTKSQAVAPSSAQSVPSRESQETTNGPCPTMTSVHQNVIERRNRSLWKTRRTVLRVEMCFNPSANPGARLSCEPYDQLMKEVFPEPQIDTKTDSETLFKGIKDILVQIQHQNERVLNRSNSVKKFGRPKTKAHERLETERENQDPEDWKKYLQDEDFILHNPPSPEIILRAHEGTHQPDPSKLLVDTWGQIHSEWNNQVIGILKERVKDKATLQGLPLCSEAYLLQLVEDRVTKLHVLW</sequence>
<feature type="compositionally biased region" description="Low complexity" evidence="1">
    <location>
        <begin position="116"/>
        <end position="129"/>
    </location>
</feature>
<name>A0AAV5ALA8_9AGAM</name>
<evidence type="ECO:0000256" key="1">
    <source>
        <dbReference type="SAM" id="MobiDB-lite"/>
    </source>
</evidence>
<keyword evidence="3" id="KW-1185">Reference proteome</keyword>
<evidence type="ECO:0000313" key="2">
    <source>
        <dbReference type="EMBL" id="GJJ15404.1"/>
    </source>
</evidence>
<accession>A0AAV5ALA8</accession>
<dbReference type="AlphaFoldDB" id="A0AAV5ALA8"/>
<comment type="caution">
    <text evidence="2">The sequence shown here is derived from an EMBL/GenBank/DDBJ whole genome shotgun (WGS) entry which is preliminary data.</text>
</comment>